<feature type="compositionally biased region" description="Low complexity" evidence="6">
    <location>
        <begin position="328"/>
        <end position="347"/>
    </location>
</feature>
<evidence type="ECO:0000259" key="7">
    <source>
        <dbReference type="PROSITE" id="PS51471"/>
    </source>
</evidence>
<dbReference type="InterPro" id="IPR044861">
    <property type="entry name" value="IPNS-like_FE2OG_OXY"/>
</dbReference>
<keyword evidence="4 5" id="KW-0408">Iron</keyword>
<evidence type="ECO:0000256" key="1">
    <source>
        <dbReference type="ARBA" id="ARBA00008056"/>
    </source>
</evidence>
<evidence type="ECO:0000256" key="2">
    <source>
        <dbReference type="ARBA" id="ARBA00022723"/>
    </source>
</evidence>
<feature type="domain" description="Fe2OG dioxygenase" evidence="7">
    <location>
        <begin position="140"/>
        <end position="243"/>
    </location>
</feature>
<comment type="caution">
    <text evidence="8">The sequence shown here is derived from an EMBL/GenBank/DDBJ whole genome shotgun (WGS) entry which is preliminary data.</text>
</comment>
<gene>
    <name evidence="8" type="ORF">NCGR_LOCUS53497</name>
</gene>
<dbReference type="GO" id="GO:0046872">
    <property type="term" value="F:metal ion binding"/>
    <property type="evidence" value="ECO:0007669"/>
    <property type="project" value="UniProtKB-KW"/>
</dbReference>
<dbReference type="SUPFAM" id="SSF51197">
    <property type="entry name" value="Clavaminate synthase-like"/>
    <property type="match status" value="1"/>
</dbReference>
<dbReference type="Proteomes" id="UP000604825">
    <property type="component" value="Unassembled WGS sequence"/>
</dbReference>
<organism evidence="8 9">
    <name type="scientific">Miscanthus lutarioriparius</name>
    <dbReference type="NCBI Taxonomy" id="422564"/>
    <lineage>
        <taxon>Eukaryota</taxon>
        <taxon>Viridiplantae</taxon>
        <taxon>Streptophyta</taxon>
        <taxon>Embryophyta</taxon>
        <taxon>Tracheophyta</taxon>
        <taxon>Spermatophyta</taxon>
        <taxon>Magnoliopsida</taxon>
        <taxon>Liliopsida</taxon>
        <taxon>Poales</taxon>
        <taxon>Poaceae</taxon>
        <taxon>PACMAD clade</taxon>
        <taxon>Panicoideae</taxon>
        <taxon>Andropogonodae</taxon>
        <taxon>Andropogoneae</taxon>
        <taxon>Saccharinae</taxon>
        <taxon>Miscanthus</taxon>
    </lineage>
</organism>
<protein>
    <recommendedName>
        <fullName evidence="7">Fe2OG dioxygenase domain-containing protein</fullName>
    </recommendedName>
</protein>
<dbReference type="PROSITE" id="PS51471">
    <property type="entry name" value="FE2OG_OXY"/>
    <property type="match status" value="1"/>
</dbReference>
<dbReference type="PANTHER" id="PTHR47991">
    <property type="entry name" value="OXOGLUTARATE/IRON-DEPENDENT DIOXYGENASE"/>
    <property type="match status" value="1"/>
</dbReference>
<dbReference type="Gene3D" id="2.60.120.330">
    <property type="entry name" value="B-lactam Antibiotic, Isopenicillin N Synthase, Chain"/>
    <property type="match status" value="2"/>
</dbReference>
<keyword evidence="3 5" id="KW-0560">Oxidoreductase</keyword>
<dbReference type="GO" id="GO:0016491">
    <property type="term" value="F:oxidoreductase activity"/>
    <property type="evidence" value="ECO:0007669"/>
    <property type="project" value="UniProtKB-KW"/>
</dbReference>
<feature type="region of interest" description="Disordered" evidence="6">
    <location>
        <begin position="290"/>
        <end position="314"/>
    </location>
</feature>
<evidence type="ECO:0000313" key="9">
    <source>
        <dbReference type="Proteomes" id="UP000604825"/>
    </source>
</evidence>
<dbReference type="InterPro" id="IPR050295">
    <property type="entry name" value="Plant_2OG-oxidoreductases"/>
</dbReference>
<dbReference type="OrthoDB" id="587413at2759"/>
<evidence type="ECO:0000256" key="5">
    <source>
        <dbReference type="RuleBase" id="RU003682"/>
    </source>
</evidence>
<dbReference type="Pfam" id="PF03171">
    <property type="entry name" value="2OG-FeII_Oxy"/>
    <property type="match status" value="1"/>
</dbReference>
<comment type="similarity">
    <text evidence="1 5">Belongs to the iron/ascorbate-dependent oxidoreductase family.</text>
</comment>
<evidence type="ECO:0000256" key="3">
    <source>
        <dbReference type="ARBA" id="ARBA00023002"/>
    </source>
</evidence>
<feature type="compositionally biased region" description="Basic and acidic residues" evidence="6">
    <location>
        <begin position="299"/>
        <end position="313"/>
    </location>
</feature>
<dbReference type="InterPro" id="IPR026992">
    <property type="entry name" value="DIOX_N"/>
</dbReference>
<sequence length="368" mass="40965">MADNMFLVTQCHESNPDSFILPAGYDLKTAVVSLPVIDMSRGRDEVRRAILDAGKELGFFQVVNHGVSEQVLRDMEEVCEEFFQLPAADKAEFYSEDKSKPNRLFSGTAYETLGEKALAMDILRLLCEGMGLRPDYFEGDISGGRVGLDINSYPPCPDPSKTLGLPPHCDRDLITIVLPGAVPGLEVAYTGDWIKVEPVPDSFVVNFGLQLEVVTNGVLKSVEHRLATNSAVHRMSVATFIVPADDCVIGPAEEFKMFARLDDEIFLQPAGEQPVIILRREQIQENYQSRAKHTQKHIQPKERSIQEKEKKYSQENVVKGWKPYSVATNKTGNKINSSSKNKNTTSTEDVDSCNIVQMSTLRGKQKPV</sequence>
<dbReference type="Pfam" id="PF14226">
    <property type="entry name" value="DIOX_N"/>
    <property type="match status" value="1"/>
</dbReference>
<proteinExistence type="inferred from homology"/>
<evidence type="ECO:0000313" key="8">
    <source>
        <dbReference type="EMBL" id="CAD6270203.1"/>
    </source>
</evidence>
<dbReference type="InterPro" id="IPR027443">
    <property type="entry name" value="IPNS-like_sf"/>
</dbReference>
<evidence type="ECO:0000256" key="6">
    <source>
        <dbReference type="SAM" id="MobiDB-lite"/>
    </source>
</evidence>
<dbReference type="AlphaFoldDB" id="A0A811RJJ3"/>
<reference evidence="8" key="1">
    <citation type="submission" date="2020-10" db="EMBL/GenBank/DDBJ databases">
        <authorList>
            <person name="Han B."/>
            <person name="Lu T."/>
            <person name="Zhao Q."/>
            <person name="Huang X."/>
            <person name="Zhao Y."/>
        </authorList>
    </citation>
    <scope>NUCLEOTIDE SEQUENCE</scope>
</reference>
<evidence type="ECO:0000256" key="4">
    <source>
        <dbReference type="ARBA" id="ARBA00023004"/>
    </source>
</evidence>
<keyword evidence="9" id="KW-1185">Reference proteome</keyword>
<keyword evidence="2 5" id="KW-0479">Metal-binding</keyword>
<accession>A0A811RJJ3</accession>
<feature type="region of interest" description="Disordered" evidence="6">
    <location>
        <begin position="327"/>
        <end position="368"/>
    </location>
</feature>
<dbReference type="EMBL" id="CAJGYO010000015">
    <property type="protein sequence ID" value="CAD6270203.1"/>
    <property type="molecule type" value="Genomic_DNA"/>
</dbReference>
<dbReference type="InterPro" id="IPR005123">
    <property type="entry name" value="Oxoglu/Fe-dep_dioxygenase_dom"/>
</dbReference>
<name>A0A811RJJ3_9POAL</name>